<dbReference type="PANTHER" id="PTHR43806">
    <property type="entry name" value="PEPTIDASE S8"/>
    <property type="match status" value="1"/>
</dbReference>
<dbReference type="InterPro" id="IPR015500">
    <property type="entry name" value="Peptidase_S8_subtilisin-rel"/>
</dbReference>
<evidence type="ECO:0000256" key="8">
    <source>
        <dbReference type="SAM" id="MobiDB-lite"/>
    </source>
</evidence>
<keyword evidence="14" id="KW-1185">Reference proteome</keyword>
<dbReference type="Proteomes" id="UP000010843">
    <property type="component" value="Chromosome"/>
</dbReference>
<evidence type="ECO:0000313" key="14">
    <source>
        <dbReference type="Proteomes" id="UP000011593"/>
    </source>
</evidence>
<evidence type="ECO:0000256" key="9">
    <source>
        <dbReference type="SAM" id="Phobius"/>
    </source>
</evidence>
<dbReference type="EMBL" id="AOIE01000010">
    <property type="protein sequence ID" value="ELY80801.1"/>
    <property type="molecule type" value="Genomic_DNA"/>
</dbReference>
<reference evidence="13" key="2">
    <citation type="submission" date="2012-02" db="EMBL/GenBank/DDBJ databases">
        <title>Complete sequence of chromosome of Natrinema pellirubrum DSM 15624.</title>
        <authorList>
            <person name="Lucas S."/>
            <person name="Han J."/>
            <person name="Lapidus A."/>
            <person name="Cheng J.-F."/>
            <person name="Goodwin L."/>
            <person name="Pitluck S."/>
            <person name="Peters L."/>
            <person name="Teshima H."/>
            <person name="Detter J.C."/>
            <person name="Han C."/>
            <person name="Tapia R."/>
            <person name="Land M."/>
            <person name="Hauser L."/>
            <person name="Kyrpides N."/>
            <person name="Ivanova N."/>
            <person name="Pagani I."/>
            <person name="Sproer C."/>
            <person name="Anderson I."/>
            <person name="Woyke T."/>
        </authorList>
    </citation>
    <scope>NUCLEOTIDE SEQUENCE [LARGE SCALE GENOMIC DNA]</scope>
    <source>
        <strain evidence="13">DSM 15624 / JCM 10476 / NCIMB 786</strain>
    </source>
</reference>
<accession>L0JJ12</accession>
<organism evidence="11 13">
    <name type="scientific">Natrinema pellirubrum (strain DSM 15624 / CIP 106293 / JCM 10476 / NCIMB 786 / 157)</name>
    <dbReference type="NCBI Taxonomy" id="797303"/>
    <lineage>
        <taxon>Archaea</taxon>
        <taxon>Methanobacteriati</taxon>
        <taxon>Methanobacteriota</taxon>
        <taxon>Stenosarchaea group</taxon>
        <taxon>Halobacteria</taxon>
        <taxon>Halobacteriales</taxon>
        <taxon>Natrialbaceae</taxon>
        <taxon>Natrinema</taxon>
    </lineage>
</organism>
<feature type="transmembrane region" description="Helical" evidence="9">
    <location>
        <begin position="508"/>
        <end position="530"/>
    </location>
</feature>
<dbReference type="OrthoDB" id="27270at2157"/>
<dbReference type="InterPro" id="IPR023828">
    <property type="entry name" value="Peptidase_S8_Ser-AS"/>
</dbReference>
<feature type="region of interest" description="Disordered" evidence="8">
    <location>
        <begin position="150"/>
        <end position="172"/>
    </location>
</feature>
<dbReference type="PRINTS" id="PR00723">
    <property type="entry name" value="SUBTILISIN"/>
</dbReference>
<keyword evidence="2 6" id="KW-0645">Protease</keyword>
<dbReference type="RefSeq" id="WP_006179991.1">
    <property type="nucleotide sequence ID" value="NC_019962.1"/>
</dbReference>
<dbReference type="InterPro" id="IPR022398">
    <property type="entry name" value="Peptidase_S8_His-AS"/>
</dbReference>
<feature type="region of interest" description="Disordered" evidence="8">
    <location>
        <begin position="485"/>
        <end position="505"/>
    </location>
</feature>
<dbReference type="eggNOG" id="arCOG00702">
    <property type="taxonomic scope" value="Archaea"/>
</dbReference>
<dbReference type="GO" id="GO:0004252">
    <property type="term" value="F:serine-type endopeptidase activity"/>
    <property type="evidence" value="ECO:0007669"/>
    <property type="project" value="UniProtKB-UniRule"/>
</dbReference>
<dbReference type="EMBL" id="CP003372">
    <property type="protein sequence ID" value="AGB30813.1"/>
    <property type="molecule type" value="Genomic_DNA"/>
</dbReference>
<gene>
    <name evidence="11" type="ordered locus">Natpe_0897</name>
    <name evidence="12" type="ORF">C488_03395</name>
</gene>
<reference evidence="12 14" key="3">
    <citation type="journal article" date="2014" name="PLoS Genet.">
        <title>Phylogenetically driven sequencing of extremely halophilic archaea reveals strategies for static and dynamic osmo-response.</title>
        <authorList>
            <person name="Becker E.A."/>
            <person name="Seitzer P.M."/>
            <person name="Tritt A."/>
            <person name="Larsen D."/>
            <person name="Krusor M."/>
            <person name="Yao A.I."/>
            <person name="Wu D."/>
            <person name="Madern D."/>
            <person name="Eisen J.A."/>
            <person name="Darling A.E."/>
            <person name="Facciotti M.T."/>
        </authorList>
    </citation>
    <scope>NUCLEOTIDE SEQUENCE [LARGE SCALE GENOMIC DNA]</scope>
    <source>
        <strain evidence="12 14">DSM 15624</strain>
    </source>
</reference>
<evidence type="ECO:0000256" key="4">
    <source>
        <dbReference type="ARBA" id="ARBA00022825"/>
    </source>
</evidence>
<dbReference type="InterPro" id="IPR023827">
    <property type="entry name" value="Peptidase_S8_Asp-AS"/>
</dbReference>
<evidence type="ECO:0000256" key="6">
    <source>
        <dbReference type="PROSITE-ProRule" id="PRU01240"/>
    </source>
</evidence>
<dbReference type="PROSITE" id="PS00137">
    <property type="entry name" value="SUBTILASE_HIS"/>
    <property type="match status" value="1"/>
</dbReference>
<keyword evidence="9" id="KW-1133">Transmembrane helix</keyword>
<dbReference type="Gene3D" id="3.40.50.200">
    <property type="entry name" value="Peptidase S8/S53 domain"/>
    <property type="match status" value="1"/>
</dbReference>
<dbReference type="InterPro" id="IPR036852">
    <property type="entry name" value="Peptidase_S8/S53_dom_sf"/>
</dbReference>
<evidence type="ECO:0000256" key="5">
    <source>
        <dbReference type="PIRSR" id="PIRSR615500-1"/>
    </source>
</evidence>
<dbReference type="GO" id="GO:0006508">
    <property type="term" value="P:proteolysis"/>
    <property type="evidence" value="ECO:0007669"/>
    <property type="project" value="UniProtKB-KW"/>
</dbReference>
<dbReference type="InterPro" id="IPR000209">
    <property type="entry name" value="Peptidase_S8/S53_dom"/>
</dbReference>
<dbReference type="PROSITE" id="PS00136">
    <property type="entry name" value="SUBTILASE_ASP"/>
    <property type="match status" value="1"/>
</dbReference>
<feature type="active site" description="Charge relay system" evidence="5 6">
    <location>
        <position position="204"/>
    </location>
</feature>
<feature type="domain" description="Peptidase S8/S53" evidence="10">
    <location>
        <begin position="195"/>
        <end position="473"/>
    </location>
</feature>
<evidence type="ECO:0000313" key="13">
    <source>
        <dbReference type="Proteomes" id="UP000010843"/>
    </source>
</evidence>
<proteinExistence type="inferred from homology"/>
<protein>
    <submittedName>
        <fullName evidence="12">Peptidase S8 and S53 subtilisin kexin sedolisin</fullName>
    </submittedName>
    <submittedName>
        <fullName evidence="11">Subtilisin-like serine protease</fullName>
    </submittedName>
</protein>
<dbReference type="GeneID" id="14334060"/>
<evidence type="ECO:0000313" key="11">
    <source>
        <dbReference type="EMBL" id="AGB30813.1"/>
    </source>
</evidence>
<evidence type="ECO:0000256" key="7">
    <source>
        <dbReference type="RuleBase" id="RU003355"/>
    </source>
</evidence>
<evidence type="ECO:0000259" key="10">
    <source>
        <dbReference type="Pfam" id="PF00082"/>
    </source>
</evidence>
<dbReference type="HOGENOM" id="CLU_011263_16_1_2"/>
<reference evidence="11" key="1">
    <citation type="submission" date="2012-02" db="EMBL/GenBank/DDBJ databases">
        <title>Complete sequence of chromosome of Natrinema pellirubrum DSM 15624.</title>
        <authorList>
            <consortium name="US DOE Joint Genome Institute"/>
            <person name="Lucas S."/>
            <person name="Han J."/>
            <person name="Lapidus A."/>
            <person name="Cheng J.-F."/>
            <person name="Goodwin L."/>
            <person name="Pitluck S."/>
            <person name="Peters L."/>
            <person name="Teshima H."/>
            <person name="Detter J.C."/>
            <person name="Han C."/>
            <person name="Tapia R."/>
            <person name="Land M."/>
            <person name="Hauser L."/>
            <person name="Kyrpides N."/>
            <person name="Ivanova N."/>
            <person name="Pagani I."/>
            <person name="Sproer C."/>
            <person name="Anderson I."/>
            <person name="Woyke T."/>
        </authorList>
    </citation>
    <scope>NUCLEOTIDE SEQUENCE</scope>
    <source>
        <strain evidence="11">DSM 15624</strain>
    </source>
</reference>
<dbReference type="AlphaFoldDB" id="L0JJ12"/>
<evidence type="ECO:0000256" key="1">
    <source>
        <dbReference type="ARBA" id="ARBA00011073"/>
    </source>
</evidence>
<dbReference type="STRING" id="797303.Natpe_0897"/>
<evidence type="ECO:0000256" key="3">
    <source>
        <dbReference type="ARBA" id="ARBA00022801"/>
    </source>
</evidence>
<dbReference type="KEGG" id="npe:Natpe_0897"/>
<sequence>MVAGFPRPDALGTLIIVFLLLVSLSTPFALGVAGSADPGTAAADDSIVIDDELPTDGPTVEVVVRLTEPTVPDGVSDAEAERRLEAHAEATQDPLLEYADDRRGLAVEERFWLTNAVVLEVDTGRVAYETFDRFDAVEAVHENIVVSVPEPPSRANATASGPTATTAATAGASRTTNGLAQVNAPAVWDEYDARGEGVRVAVLDTGVDPDHPDIDLATEDLSDPTYPGGWAEFDATGQRVESVPHDTAVHGTHVSGTVAGGAASGTAIGVAPDAELLHGLVLNETSGTFAQIVAGMEWAVERDADVLSMSFGATGRYAQLIDPVRNARASGVVVVGAVGNEGPDTSGSPGNVYETLTVGAVDSTGTVPPFSGGERIAREEWVGSSVDWTAPSSYTVPDVVAPGVAVTSATPGGGYESLPGTSMATPHVSGTAALLLSIAPDATPTEIEAALTRTARVPADADSETIATRYGAGIVDASAAADTIAPVRGTSRPTTDGSSDTEPGGDSFSTVAVIGSVALLAVCLGLVVLVRYRPGDR</sequence>
<dbReference type="InterPro" id="IPR050131">
    <property type="entry name" value="Peptidase_S8_subtilisin-like"/>
</dbReference>
<keyword evidence="4 6" id="KW-0720">Serine protease</keyword>
<dbReference type="PROSITE" id="PS51892">
    <property type="entry name" value="SUBTILASE"/>
    <property type="match status" value="1"/>
</dbReference>
<evidence type="ECO:0000256" key="2">
    <source>
        <dbReference type="ARBA" id="ARBA00022670"/>
    </source>
</evidence>
<feature type="active site" description="Charge relay system" evidence="5 6">
    <location>
        <position position="250"/>
    </location>
</feature>
<dbReference type="SUPFAM" id="SSF52743">
    <property type="entry name" value="Subtilisin-like"/>
    <property type="match status" value="1"/>
</dbReference>
<evidence type="ECO:0000313" key="12">
    <source>
        <dbReference type="EMBL" id="ELY80801.1"/>
    </source>
</evidence>
<dbReference type="Pfam" id="PF00082">
    <property type="entry name" value="Peptidase_S8"/>
    <property type="match status" value="1"/>
</dbReference>
<feature type="active site" description="Charge relay system" evidence="5 6">
    <location>
        <position position="422"/>
    </location>
</feature>
<feature type="compositionally biased region" description="Polar residues" evidence="8">
    <location>
        <begin position="491"/>
        <end position="501"/>
    </location>
</feature>
<name>L0JJ12_NATP1</name>
<dbReference type="Proteomes" id="UP000011593">
    <property type="component" value="Unassembled WGS sequence"/>
</dbReference>
<feature type="compositionally biased region" description="Low complexity" evidence="8">
    <location>
        <begin position="155"/>
        <end position="172"/>
    </location>
</feature>
<comment type="similarity">
    <text evidence="1 6 7">Belongs to the peptidase S8 family.</text>
</comment>
<keyword evidence="3 6" id="KW-0378">Hydrolase</keyword>
<dbReference type="PANTHER" id="PTHR43806:SF11">
    <property type="entry name" value="CEREVISIN-RELATED"/>
    <property type="match status" value="1"/>
</dbReference>
<keyword evidence="9" id="KW-0472">Membrane</keyword>
<keyword evidence="9" id="KW-0812">Transmembrane</keyword>
<dbReference type="PATRIC" id="fig|797303.5.peg.708"/>
<dbReference type="PROSITE" id="PS00138">
    <property type="entry name" value="SUBTILASE_SER"/>
    <property type="match status" value="1"/>
</dbReference>